<reference evidence="2 3" key="1">
    <citation type="submission" date="2016-04" db="EMBL/GenBank/DDBJ databases">
        <title>Draft genome sequence of Janthinobacterium psychrotolerans sp. nov., isolated from freshwater sediments in Denmark.</title>
        <authorList>
            <person name="Gong X."/>
            <person name="Skrivergaard S."/>
            <person name="Korsgaard B.S."/>
            <person name="Schreiber L."/>
            <person name="Marshall I.P."/>
            <person name="Finster K."/>
            <person name="Schramm A."/>
        </authorList>
    </citation>
    <scope>NUCLEOTIDE SEQUENCE [LARGE SCALE GENOMIC DNA]</scope>
    <source>
        <strain evidence="2 3">S3-2</strain>
    </source>
</reference>
<dbReference type="AlphaFoldDB" id="A0A1A7C0A9"/>
<feature type="chain" id="PRO_5008355543" evidence="1">
    <location>
        <begin position="23"/>
        <end position="273"/>
    </location>
</feature>
<evidence type="ECO:0000313" key="3">
    <source>
        <dbReference type="Proteomes" id="UP000092713"/>
    </source>
</evidence>
<dbReference type="EMBL" id="LOCQ01000057">
    <property type="protein sequence ID" value="OBV38439.1"/>
    <property type="molecule type" value="Genomic_DNA"/>
</dbReference>
<sequence>MHKAIRYGAMPALLLCFSFATASQADPGVPVVEVQAAATGRDQKSYRDMVAGMQVFEQQRALAPGAALRFKVLPRQAGVAMDGLALQLAGEHTQLPIALAADHTFVLPMDAGAAGDNASVRSNRKEKSLAWRADIRSPGLPQDTRRLGDLLLECKVAMAADLLAYVHHPINMLVVKLADPCSSLPINLFYFADRPLFSITLIDGQRRSVLPAAMLHGTDSPLMASHEDWPYLRDRVYTVKFKLLYGKGWSDDTLLRFDYMDDDLATTAQAVQP</sequence>
<name>A0A1A7C0A9_9BURK</name>
<accession>A0A1A7C0A9</accession>
<dbReference type="STRING" id="1747903.ASR47_100635"/>
<evidence type="ECO:0000256" key="1">
    <source>
        <dbReference type="SAM" id="SignalP"/>
    </source>
</evidence>
<feature type="signal peptide" evidence="1">
    <location>
        <begin position="1"/>
        <end position="22"/>
    </location>
</feature>
<organism evidence="2 3">
    <name type="scientific">Janthinobacterium psychrotolerans</name>
    <dbReference type="NCBI Taxonomy" id="1747903"/>
    <lineage>
        <taxon>Bacteria</taxon>
        <taxon>Pseudomonadati</taxon>
        <taxon>Pseudomonadota</taxon>
        <taxon>Betaproteobacteria</taxon>
        <taxon>Burkholderiales</taxon>
        <taxon>Oxalobacteraceae</taxon>
        <taxon>Janthinobacterium</taxon>
    </lineage>
</organism>
<keyword evidence="3" id="KW-1185">Reference proteome</keyword>
<keyword evidence="1" id="KW-0732">Signal</keyword>
<dbReference type="OrthoDB" id="8756031at2"/>
<protein>
    <submittedName>
        <fullName evidence="2">Uncharacterized protein</fullName>
    </submittedName>
</protein>
<proteinExistence type="predicted"/>
<comment type="caution">
    <text evidence="2">The sequence shown here is derived from an EMBL/GenBank/DDBJ whole genome shotgun (WGS) entry which is preliminary data.</text>
</comment>
<gene>
    <name evidence="2" type="ORF">ASR47_100635</name>
</gene>
<dbReference type="Proteomes" id="UP000092713">
    <property type="component" value="Unassembled WGS sequence"/>
</dbReference>
<evidence type="ECO:0000313" key="2">
    <source>
        <dbReference type="EMBL" id="OBV38439.1"/>
    </source>
</evidence>
<dbReference type="RefSeq" id="WP_150127824.1">
    <property type="nucleotide sequence ID" value="NZ_LOCQ01000057.1"/>
</dbReference>